<dbReference type="STRING" id="247279.NIES1031_00245"/>
<evidence type="ECO:0000256" key="1">
    <source>
        <dbReference type="SAM" id="MobiDB-lite"/>
    </source>
</evidence>
<evidence type="ECO:0000313" key="3">
    <source>
        <dbReference type="Proteomes" id="UP000185984"/>
    </source>
</evidence>
<organism evidence="2 3">
    <name type="scientific">Chroogloeocystis siderophila 5.2 s.c.1</name>
    <dbReference type="NCBI Taxonomy" id="247279"/>
    <lineage>
        <taxon>Bacteria</taxon>
        <taxon>Bacillati</taxon>
        <taxon>Cyanobacteriota</taxon>
        <taxon>Cyanophyceae</taxon>
        <taxon>Oscillatoriophycideae</taxon>
        <taxon>Chroococcales</taxon>
        <taxon>Chroococcaceae</taxon>
        <taxon>Chroogloeocystis</taxon>
    </lineage>
</organism>
<dbReference type="Proteomes" id="UP000185984">
    <property type="component" value="Unassembled WGS sequence"/>
</dbReference>
<feature type="compositionally biased region" description="Low complexity" evidence="1">
    <location>
        <begin position="151"/>
        <end position="161"/>
    </location>
</feature>
<feature type="region of interest" description="Disordered" evidence="1">
    <location>
        <begin position="1"/>
        <end position="25"/>
    </location>
</feature>
<comment type="caution">
    <text evidence="2">The sequence shown here is derived from an EMBL/GenBank/DDBJ whole genome shotgun (WGS) entry which is preliminary data.</text>
</comment>
<dbReference type="AlphaFoldDB" id="A0A1U7I0C3"/>
<sequence length="309" mass="33489">MSQPPDSQPQQNTQTPQPKTNSGFVKKQSVKILRGAINVLEKLVTKLEAEPTAPTTPVGEQLHRGWSQVLTTIRNFLPANTSISDTALTSIIAGVVVVVVGTTAFLLSPKSPPPEVAEVPSILVQEEPASPQPIAESTPEELEPTIPQLTAPESPQPSAESPPEEPKIPAPSELVAPESPQPVTEIFSPVLPESTSEPMIEPMLPVVEPTPEQSLIAAIEKQVAQVSDRYGDEIIESLQANFPANSLTVTLKTDWYNLEPSQQNKLTAQMFERAKELDFIYLEVIDPQGNLLARSPVIGENMVILKRKG</sequence>
<accession>A0A1U7I0C3</accession>
<gene>
    <name evidence="2" type="ORF">NIES1031_00245</name>
</gene>
<evidence type="ECO:0000313" key="2">
    <source>
        <dbReference type="EMBL" id="OKH29339.1"/>
    </source>
</evidence>
<protein>
    <submittedName>
        <fullName evidence="2">Uncharacterized protein</fullName>
    </submittedName>
</protein>
<feature type="compositionally biased region" description="Low complexity" evidence="1">
    <location>
        <begin position="1"/>
        <end position="22"/>
    </location>
</feature>
<keyword evidence="3" id="KW-1185">Reference proteome</keyword>
<dbReference type="OrthoDB" id="513429at2"/>
<reference evidence="2 3" key="1">
    <citation type="submission" date="2016-11" db="EMBL/GenBank/DDBJ databases">
        <title>Draft Genome Sequences of Nine Cyanobacterial Strains from Diverse Habitats.</title>
        <authorList>
            <person name="Zhu T."/>
            <person name="Hou S."/>
            <person name="Lu X."/>
            <person name="Hess W.R."/>
        </authorList>
    </citation>
    <scope>NUCLEOTIDE SEQUENCE [LARGE SCALE GENOMIC DNA]</scope>
    <source>
        <strain evidence="2 3">5.2 s.c.1</strain>
    </source>
</reference>
<proteinExistence type="predicted"/>
<name>A0A1U7I0C3_9CHRO</name>
<feature type="region of interest" description="Disordered" evidence="1">
    <location>
        <begin position="128"/>
        <end position="181"/>
    </location>
</feature>
<dbReference type="EMBL" id="MRCC01000001">
    <property type="protein sequence ID" value="OKH29339.1"/>
    <property type="molecule type" value="Genomic_DNA"/>
</dbReference>